<keyword evidence="5" id="KW-0645">Protease</keyword>
<name>A0A0R2FSJ0_9LACO</name>
<comment type="similarity">
    <text evidence="1">Belongs to the UPF0177 family.</text>
</comment>
<dbReference type="PATRIC" id="fig|81857.3.peg.1799"/>
<dbReference type="STRING" id="81857.IV38_GL001782"/>
<gene>
    <name evidence="4" type="ORF">IV38_GL001782</name>
    <name evidence="5" type="ORF">IV40_GL001774</name>
</gene>
<keyword evidence="2" id="KW-0472">Membrane</keyword>
<evidence type="ECO:0000256" key="2">
    <source>
        <dbReference type="SAM" id="Phobius"/>
    </source>
</evidence>
<accession>A0A0R2FSJ0</accession>
<feature type="transmembrane region" description="Helical" evidence="2">
    <location>
        <begin position="85"/>
        <end position="105"/>
    </location>
</feature>
<reference evidence="6 7" key="1">
    <citation type="journal article" date="2015" name="Genome Announc.">
        <title>Expanding the biotechnology potential of lactobacilli through comparative genomics of 213 strains and associated genera.</title>
        <authorList>
            <person name="Sun Z."/>
            <person name="Harris H.M."/>
            <person name="McCann A."/>
            <person name="Guo C."/>
            <person name="Argimon S."/>
            <person name="Zhang W."/>
            <person name="Yang X."/>
            <person name="Jeffery I.B."/>
            <person name="Cooney J.C."/>
            <person name="Kagawa T.F."/>
            <person name="Liu W."/>
            <person name="Song Y."/>
            <person name="Salvetti E."/>
            <person name="Wrobel A."/>
            <person name="Rasinkangas P."/>
            <person name="Parkhill J."/>
            <person name="Rea M.C."/>
            <person name="O'Sullivan O."/>
            <person name="Ritari J."/>
            <person name="Douillard F.P."/>
            <person name="Paul Ross R."/>
            <person name="Yang R."/>
            <person name="Briner A.E."/>
            <person name="Felis G.E."/>
            <person name="de Vos W.M."/>
            <person name="Barrangou R."/>
            <person name="Klaenhammer T.R."/>
            <person name="Caufield P.W."/>
            <person name="Cui Y."/>
            <person name="Zhang H."/>
            <person name="O'Toole P.W."/>
        </authorList>
    </citation>
    <scope>NUCLEOTIDE SEQUENCE [LARGE SCALE GENOMIC DNA]</scope>
    <source>
        <strain evidence="4 7">ATCC BAA-66</strain>
        <strain evidence="5 6">DSM 13344</strain>
    </source>
</reference>
<evidence type="ECO:0000313" key="6">
    <source>
        <dbReference type="Proteomes" id="UP000051645"/>
    </source>
</evidence>
<feature type="domain" description="CAAX prenyl protease 2/Lysostaphin resistance protein A-like" evidence="3">
    <location>
        <begin position="134"/>
        <end position="221"/>
    </location>
</feature>
<dbReference type="RefSeq" id="WP_057770524.1">
    <property type="nucleotide sequence ID" value="NZ_JQAT01000005.1"/>
</dbReference>
<dbReference type="GO" id="GO:0080120">
    <property type="term" value="P:CAAX-box protein maturation"/>
    <property type="evidence" value="ECO:0007669"/>
    <property type="project" value="UniProtKB-ARBA"/>
</dbReference>
<dbReference type="Proteomes" id="UP000051751">
    <property type="component" value="Unassembled WGS sequence"/>
</dbReference>
<keyword evidence="5" id="KW-0378">Hydrolase</keyword>
<dbReference type="GO" id="GO:0004175">
    <property type="term" value="F:endopeptidase activity"/>
    <property type="evidence" value="ECO:0007669"/>
    <property type="project" value="UniProtKB-ARBA"/>
</dbReference>
<dbReference type="InterPro" id="IPR003675">
    <property type="entry name" value="Rce1/LyrA-like_dom"/>
</dbReference>
<evidence type="ECO:0000313" key="5">
    <source>
        <dbReference type="EMBL" id="KRN30587.1"/>
    </source>
</evidence>
<dbReference type="OrthoDB" id="8607342at2"/>
<dbReference type="PANTHER" id="PTHR36435">
    <property type="entry name" value="SLR1288 PROTEIN"/>
    <property type="match status" value="1"/>
</dbReference>
<evidence type="ECO:0000256" key="1">
    <source>
        <dbReference type="ARBA" id="ARBA00009067"/>
    </source>
</evidence>
<evidence type="ECO:0000313" key="7">
    <source>
        <dbReference type="Proteomes" id="UP000051751"/>
    </source>
</evidence>
<sequence length="225" mass="26371">MRILNGIKRYGLDVIKWICFFLLYMVVQFFWGGTLQQNQFARLSNFVIYILVALFVVGFLLWRYQTELDKNNPRGFGRQRLTKQRFWFMVAMVVCLGIIQAVNIWLTIRHQLPVASNQTSVNQTIVANPISSDIMVILVAPPVEELLFRGFFFNYLFTKPTRFNNIVGVLMSGFLFGWAHEQAFTMNLLVYMLFGCVLAYTYLHTRDIRYDIGLHFLNNFLSTFL</sequence>
<comment type="caution">
    <text evidence="5">The sequence shown here is derived from an EMBL/GenBank/DDBJ whole genome shotgun (WGS) entry which is preliminary data.</text>
</comment>
<dbReference type="EMBL" id="JQAT01000005">
    <property type="protein sequence ID" value="KRN27942.1"/>
    <property type="molecule type" value="Genomic_DNA"/>
</dbReference>
<dbReference type="Pfam" id="PF02517">
    <property type="entry name" value="Rce1-like"/>
    <property type="match status" value="1"/>
</dbReference>
<organism evidence="5 6">
    <name type="scientific">Lactobacillus selangorensis</name>
    <dbReference type="NCBI Taxonomy" id="81857"/>
    <lineage>
        <taxon>Bacteria</taxon>
        <taxon>Bacillati</taxon>
        <taxon>Bacillota</taxon>
        <taxon>Bacilli</taxon>
        <taxon>Lactobacillales</taxon>
        <taxon>Lactobacillaceae</taxon>
        <taxon>Lactobacillus</taxon>
    </lineage>
</organism>
<feature type="transmembrane region" description="Helical" evidence="2">
    <location>
        <begin position="163"/>
        <end position="180"/>
    </location>
</feature>
<keyword evidence="2" id="KW-1133">Transmembrane helix</keyword>
<proteinExistence type="inferred from homology"/>
<dbReference type="InterPro" id="IPR052710">
    <property type="entry name" value="CAAX_protease"/>
</dbReference>
<protein>
    <submittedName>
        <fullName evidence="5">Metal-dependent membrane protease</fullName>
    </submittedName>
</protein>
<dbReference type="GO" id="GO:0006508">
    <property type="term" value="P:proteolysis"/>
    <property type="evidence" value="ECO:0007669"/>
    <property type="project" value="UniProtKB-KW"/>
</dbReference>
<dbReference type="AlphaFoldDB" id="A0A0R2FSJ0"/>
<keyword evidence="2" id="KW-0812">Transmembrane</keyword>
<keyword evidence="6" id="KW-1185">Reference proteome</keyword>
<feature type="transmembrane region" description="Helical" evidence="2">
    <location>
        <begin position="43"/>
        <end position="64"/>
    </location>
</feature>
<dbReference type="EMBL" id="JQAZ01000006">
    <property type="protein sequence ID" value="KRN30587.1"/>
    <property type="molecule type" value="Genomic_DNA"/>
</dbReference>
<evidence type="ECO:0000259" key="3">
    <source>
        <dbReference type="Pfam" id="PF02517"/>
    </source>
</evidence>
<feature type="transmembrane region" description="Helical" evidence="2">
    <location>
        <begin position="12"/>
        <end position="31"/>
    </location>
</feature>
<feature type="transmembrane region" description="Helical" evidence="2">
    <location>
        <begin position="186"/>
        <end position="203"/>
    </location>
</feature>
<evidence type="ECO:0000313" key="4">
    <source>
        <dbReference type="EMBL" id="KRN27942.1"/>
    </source>
</evidence>
<dbReference type="Proteomes" id="UP000051645">
    <property type="component" value="Unassembled WGS sequence"/>
</dbReference>
<dbReference type="PANTHER" id="PTHR36435:SF1">
    <property type="entry name" value="CAAX AMINO TERMINAL PROTEASE FAMILY PROTEIN"/>
    <property type="match status" value="1"/>
</dbReference>